<evidence type="ECO:0000313" key="2">
    <source>
        <dbReference type="EMBL" id="ERN04848.1"/>
    </source>
</evidence>
<gene>
    <name evidence="2" type="ORF">AMTR_s00146p00060910</name>
</gene>
<dbReference type="Gramene" id="ERN04848">
    <property type="protein sequence ID" value="ERN04848"/>
    <property type="gene ID" value="AMTR_s00146p00060910"/>
</dbReference>
<dbReference type="Proteomes" id="UP000017836">
    <property type="component" value="Unassembled WGS sequence"/>
</dbReference>
<evidence type="ECO:0000313" key="3">
    <source>
        <dbReference type="Proteomes" id="UP000017836"/>
    </source>
</evidence>
<evidence type="ECO:0000256" key="1">
    <source>
        <dbReference type="SAM" id="MobiDB-lite"/>
    </source>
</evidence>
<accession>W1PA95</accession>
<feature type="non-terminal residue" evidence="2">
    <location>
        <position position="1"/>
    </location>
</feature>
<keyword evidence="3" id="KW-1185">Reference proteome</keyword>
<proteinExistence type="predicted"/>
<sequence length="109" mass="12248">NADPSRNREPGSGPPTFPYTLGNLQTHCKCVWHLHLVHSKSFQYLHLGTIQLLVELLDPLCNVPLLWLEIDELLFRILLSWNSASPPSLHHVPPAEHGRASVMTSTPEL</sequence>
<name>W1PA95_AMBTC</name>
<reference evidence="3" key="1">
    <citation type="journal article" date="2013" name="Science">
        <title>The Amborella genome and the evolution of flowering plants.</title>
        <authorList>
            <consortium name="Amborella Genome Project"/>
        </authorList>
    </citation>
    <scope>NUCLEOTIDE SEQUENCE [LARGE SCALE GENOMIC DNA]</scope>
</reference>
<organism evidence="2 3">
    <name type="scientific">Amborella trichopoda</name>
    <dbReference type="NCBI Taxonomy" id="13333"/>
    <lineage>
        <taxon>Eukaryota</taxon>
        <taxon>Viridiplantae</taxon>
        <taxon>Streptophyta</taxon>
        <taxon>Embryophyta</taxon>
        <taxon>Tracheophyta</taxon>
        <taxon>Spermatophyta</taxon>
        <taxon>Magnoliopsida</taxon>
        <taxon>Amborellales</taxon>
        <taxon>Amborellaceae</taxon>
        <taxon>Amborella</taxon>
    </lineage>
</organism>
<feature type="region of interest" description="Disordered" evidence="1">
    <location>
        <begin position="87"/>
        <end position="109"/>
    </location>
</feature>
<dbReference type="HOGENOM" id="CLU_2190667_0_0_1"/>
<dbReference type="EMBL" id="KI394155">
    <property type="protein sequence ID" value="ERN04848.1"/>
    <property type="molecule type" value="Genomic_DNA"/>
</dbReference>
<protein>
    <submittedName>
        <fullName evidence="2">Uncharacterized protein</fullName>
    </submittedName>
</protein>
<dbReference type="AlphaFoldDB" id="W1PA95"/>